<dbReference type="InterPro" id="IPR025733">
    <property type="entry name" value="PAPs_C"/>
</dbReference>
<evidence type="ECO:0000259" key="7">
    <source>
        <dbReference type="Pfam" id="PF00149"/>
    </source>
</evidence>
<accession>A0A1Y1I113</accession>
<evidence type="ECO:0000256" key="4">
    <source>
        <dbReference type="ARBA" id="ARBA00023180"/>
    </source>
</evidence>
<keyword evidence="2 5" id="KW-0732">Signal</keyword>
<comment type="similarity">
    <text evidence="1 5">Belongs to the metallophosphoesterase superfamily. Purple acid phosphatase family.</text>
</comment>
<sequence length="620" mass="66220">MAPTKQLLGLAAVLLLLSVPHLVAPVSASSRLLKDKELADVAPAPSKQTPPAPTLTPTSNPDPNPDPLHGVSSTNPPGYAVEGDPNVAPPFNPNTPWQIHTQIGDSSSTSITFLWATGSYVAAPSAVDPLHVCQTIPYKMQMANPTAYPFATCGLVSDPLATAADPATGPGSFVYYSSSDSSLRTFSTSVAGTAKVYQQLGGLANQAGQQPGSNPGSTYRSPLLHAVTVRGFAPGTTVYYKVGDASRGAISNVRSVTLPSQGFPFVMGVTADVGQTIYSEQTIQGLQGLGAQAIVVAGDLAYADDYNDIQRIGWQPRRWDIWEVLMSPVCSAIPCMTAMGNHEEESEFYYGDDYVPTFNCETSAAAGGDVPQCALSWRTRHPVVPVPSMNFSFQLPGGDKLYYSVKIGPARCLFASSYAQSAPGSAQYNFLQQELINYKNSRRENGANPWLIVVVHEPQLSSTPGQASQLQPVTTVTQAQGAVLLPGQVLPSSPTSPYGSAKGYYFFNNLNDLFYQYGVHFFITGHQHDYERSYPAKGYDNDNCGAVTLVVGDAGNEEGAEASFVDPQPSWSAKTSSLFGYGKLTFQSASVALWQWMADDGSAIVQMTFTRNAGCLNQMY</sequence>
<dbReference type="Gene3D" id="2.60.40.380">
    <property type="entry name" value="Purple acid phosphatase-like, N-terminal"/>
    <property type="match status" value="1"/>
</dbReference>
<dbReference type="InterPro" id="IPR004843">
    <property type="entry name" value="Calcineurin-like_PHP"/>
</dbReference>
<evidence type="ECO:0000256" key="3">
    <source>
        <dbReference type="ARBA" id="ARBA00022801"/>
    </source>
</evidence>
<feature type="compositionally biased region" description="Pro residues" evidence="6">
    <location>
        <begin position="48"/>
        <end position="66"/>
    </location>
</feature>
<dbReference type="Pfam" id="PF00149">
    <property type="entry name" value="Metallophos"/>
    <property type="match status" value="1"/>
</dbReference>
<dbReference type="Pfam" id="PF14008">
    <property type="entry name" value="Metallophos_C"/>
    <property type="match status" value="1"/>
</dbReference>
<reference evidence="9 10" key="1">
    <citation type="journal article" date="2014" name="Nat. Commun.">
        <title>Klebsormidium flaccidum genome reveals primary factors for plant terrestrial adaptation.</title>
        <authorList>
            <person name="Hori K."/>
            <person name="Maruyama F."/>
            <person name="Fujisawa T."/>
            <person name="Togashi T."/>
            <person name="Yamamoto N."/>
            <person name="Seo M."/>
            <person name="Sato S."/>
            <person name="Yamada T."/>
            <person name="Mori H."/>
            <person name="Tajima N."/>
            <person name="Moriyama T."/>
            <person name="Ikeuchi M."/>
            <person name="Watanabe M."/>
            <person name="Wada H."/>
            <person name="Kobayashi K."/>
            <person name="Saito M."/>
            <person name="Masuda T."/>
            <person name="Sasaki-Sekimoto Y."/>
            <person name="Mashiguchi K."/>
            <person name="Awai K."/>
            <person name="Shimojima M."/>
            <person name="Masuda S."/>
            <person name="Iwai M."/>
            <person name="Nobusawa T."/>
            <person name="Narise T."/>
            <person name="Kondo S."/>
            <person name="Saito H."/>
            <person name="Sato R."/>
            <person name="Murakawa M."/>
            <person name="Ihara Y."/>
            <person name="Oshima-Yamada Y."/>
            <person name="Ohtaka K."/>
            <person name="Satoh M."/>
            <person name="Sonobe K."/>
            <person name="Ishii M."/>
            <person name="Ohtani R."/>
            <person name="Kanamori-Sato M."/>
            <person name="Honoki R."/>
            <person name="Miyazaki D."/>
            <person name="Mochizuki H."/>
            <person name="Umetsu J."/>
            <person name="Higashi K."/>
            <person name="Shibata D."/>
            <person name="Kamiya Y."/>
            <person name="Sato N."/>
            <person name="Nakamura Y."/>
            <person name="Tabata S."/>
            <person name="Ida S."/>
            <person name="Kurokawa K."/>
            <person name="Ohta H."/>
        </authorList>
    </citation>
    <scope>NUCLEOTIDE SEQUENCE [LARGE SCALE GENOMIC DNA]</scope>
    <source>
        <strain evidence="9 10">NIES-2285</strain>
    </source>
</reference>
<keyword evidence="4" id="KW-0325">Glycoprotein</keyword>
<evidence type="ECO:0000256" key="1">
    <source>
        <dbReference type="ARBA" id="ARBA00008723"/>
    </source>
</evidence>
<dbReference type="CDD" id="cd00839">
    <property type="entry name" value="MPP_PAPs"/>
    <property type="match status" value="1"/>
</dbReference>
<organism evidence="9 10">
    <name type="scientific">Klebsormidium nitens</name>
    <name type="common">Green alga</name>
    <name type="synonym">Ulothrix nitens</name>
    <dbReference type="NCBI Taxonomy" id="105231"/>
    <lineage>
        <taxon>Eukaryota</taxon>
        <taxon>Viridiplantae</taxon>
        <taxon>Streptophyta</taxon>
        <taxon>Klebsormidiophyceae</taxon>
        <taxon>Klebsormidiales</taxon>
        <taxon>Klebsormidiaceae</taxon>
        <taxon>Klebsormidium</taxon>
    </lineage>
</organism>
<dbReference type="STRING" id="105231.A0A1Y1I113"/>
<dbReference type="SUPFAM" id="SSF49363">
    <property type="entry name" value="Purple acid phosphatase, N-terminal domain"/>
    <property type="match status" value="1"/>
</dbReference>
<evidence type="ECO:0000313" key="9">
    <source>
        <dbReference type="EMBL" id="GAQ84610.1"/>
    </source>
</evidence>
<dbReference type="EC" id="3.1.3.2" evidence="5"/>
<proteinExistence type="inferred from homology"/>
<feature type="signal peptide" evidence="5">
    <location>
        <begin position="1"/>
        <end position="28"/>
    </location>
</feature>
<evidence type="ECO:0000256" key="5">
    <source>
        <dbReference type="RuleBase" id="RU361203"/>
    </source>
</evidence>
<feature type="region of interest" description="Disordered" evidence="6">
    <location>
        <begin position="41"/>
        <end position="92"/>
    </location>
</feature>
<dbReference type="GO" id="GO:0003993">
    <property type="term" value="F:acid phosphatase activity"/>
    <property type="evidence" value="ECO:0000318"/>
    <property type="project" value="GO_Central"/>
</dbReference>
<dbReference type="AlphaFoldDB" id="A0A1Y1I113"/>
<dbReference type="PANTHER" id="PTHR22953">
    <property type="entry name" value="ACID PHOSPHATASE RELATED"/>
    <property type="match status" value="1"/>
</dbReference>
<dbReference type="InterPro" id="IPR008963">
    <property type="entry name" value="Purple_acid_Pase-like_N"/>
</dbReference>
<gene>
    <name evidence="9" type="ORF">KFL_001970110</name>
</gene>
<name>A0A1Y1I113_KLENI</name>
<dbReference type="InterPro" id="IPR029052">
    <property type="entry name" value="Metallo-depent_PP-like"/>
</dbReference>
<dbReference type="InterPro" id="IPR039331">
    <property type="entry name" value="PAPs-like"/>
</dbReference>
<protein>
    <recommendedName>
        <fullName evidence="5">Purple acid phosphatase</fullName>
        <ecNumber evidence="5">3.1.3.2</ecNumber>
    </recommendedName>
</protein>
<keyword evidence="10" id="KW-1185">Reference proteome</keyword>
<feature type="domain" description="Purple acid phosphatase C-terminal" evidence="8">
    <location>
        <begin position="547"/>
        <end position="602"/>
    </location>
</feature>
<evidence type="ECO:0000256" key="6">
    <source>
        <dbReference type="SAM" id="MobiDB-lite"/>
    </source>
</evidence>
<dbReference type="OrthoDB" id="45007at2759"/>
<dbReference type="SUPFAM" id="SSF56300">
    <property type="entry name" value="Metallo-dependent phosphatases"/>
    <property type="match status" value="1"/>
</dbReference>
<dbReference type="InterPro" id="IPR041792">
    <property type="entry name" value="MPP_PAP"/>
</dbReference>
<evidence type="ECO:0000313" key="10">
    <source>
        <dbReference type="Proteomes" id="UP000054558"/>
    </source>
</evidence>
<feature type="domain" description="Calcineurin-like phosphoesterase" evidence="7">
    <location>
        <begin position="271"/>
        <end position="530"/>
    </location>
</feature>
<dbReference type="Proteomes" id="UP000054558">
    <property type="component" value="Unassembled WGS sequence"/>
</dbReference>
<dbReference type="GO" id="GO:0046872">
    <property type="term" value="F:metal ion binding"/>
    <property type="evidence" value="ECO:0007669"/>
    <property type="project" value="InterPro"/>
</dbReference>
<keyword evidence="3 5" id="KW-0378">Hydrolase</keyword>
<evidence type="ECO:0000256" key="2">
    <source>
        <dbReference type="ARBA" id="ARBA00022729"/>
    </source>
</evidence>
<dbReference type="Gene3D" id="3.60.21.10">
    <property type="match status" value="1"/>
</dbReference>
<dbReference type="EMBL" id="DF237146">
    <property type="protein sequence ID" value="GAQ84610.1"/>
    <property type="molecule type" value="Genomic_DNA"/>
</dbReference>
<dbReference type="PANTHER" id="PTHR22953:SF153">
    <property type="entry name" value="PURPLE ACID PHOSPHATASE"/>
    <property type="match status" value="1"/>
</dbReference>
<comment type="catalytic activity">
    <reaction evidence="5">
        <text>a phosphate monoester + H2O = an alcohol + phosphate</text>
        <dbReference type="Rhea" id="RHEA:15017"/>
        <dbReference type="ChEBI" id="CHEBI:15377"/>
        <dbReference type="ChEBI" id="CHEBI:30879"/>
        <dbReference type="ChEBI" id="CHEBI:43474"/>
        <dbReference type="ChEBI" id="CHEBI:67140"/>
        <dbReference type="EC" id="3.1.3.2"/>
    </reaction>
</comment>
<feature type="chain" id="PRO_5011809119" description="Purple acid phosphatase" evidence="5">
    <location>
        <begin position="29"/>
        <end position="620"/>
    </location>
</feature>
<evidence type="ECO:0000259" key="8">
    <source>
        <dbReference type="Pfam" id="PF14008"/>
    </source>
</evidence>